<accession>A0ABD2J4L9</accession>
<evidence type="ECO:0000259" key="3">
    <source>
        <dbReference type="SMART" id="SM00060"/>
    </source>
</evidence>
<keyword evidence="1" id="KW-0472">Membrane</keyword>
<dbReference type="InterPro" id="IPR013783">
    <property type="entry name" value="Ig-like_fold"/>
</dbReference>
<proteinExistence type="predicted"/>
<dbReference type="PANTHER" id="PTHR12191">
    <property type="entry name" value="SOLUTE CARRIER FAMILY 39"/>
    <property type="match status" value="1"/>
</dbReference>
<evidence type="ECO:0000313" key="5">
    <source>
        <dbReference type="Proteomes" id="UP001620645"/>
    </source>
</evidence>
<protein>
    <recommendedName>
        <fullName evidence="3">Fibronectin type-III domain-containing protein</fullName>
    </recommendedName>
</protein>
<sequence length="454" mass="50801">MFFKFVVLLLLTLFVASTFGAQPIEPLVRVVLVTKNSVFWHVEDKTEYGQLPGSHFHVLCRPIKRKREQNDHGSETEDESNDSEIEAMEQQNTTELIALWQRNAENVYTFGKLKPFTLYEFRIVAENDAGTSVPVIVMQETTDNWVPPTPFGQYVIALTSTVLALLISALKKCLRHRFSDFMFSFALGSLSGSATFHLLPKAFSVHNANFGLSLAVISTIYMSFFSANAIKIALKMRRNDEETEGNEMNEQQENFHGTPIPLLAENNLSIIRRIWNNIFMWFGGLISNRQQPQKFDECDHSEQTEHDSTTETALLTIFHNVFDGFLIGSSAGAPLSCLSVSVALLCKRPKEMRPGKSNMKFVLHFLSALMCAAGFSSGLLIDLLLYDTVVKYGNACGSGLLIYISAVCMLPEMNVKIKEQLKVSAKKAFDMLSVQMFGVILGVFFAAATGFFNE</sequence>
<dbReference type="PANTHER" id="PTHR12191:SF37">
    <property type="entry name" value="ZINC TRANSPORTER FOI"/>
    <property type="match status" value="1"/>
</dbReference>
<dbReference type="SUPFAM" id="SSF49265">
    <property type="entry name" value="Fibronectin type III"/>
    <property type="match status" value="1"/>
</dbReference>
<dbReference type="InterPro" id="IPR050799">
    <property type="entry name" value="ZIP_Transporter"/>
</dbReference>
<evidence type="ECO:0000313" key="4">
    <source>
        <dbReference type="EMBL" id="KAL3085997.1"/>
    </source>
</evidence>
<dbReference type="Proteomes" id="UP001620645">
    <property type="component" value="Unassembled WGS sequence"/>
</dbReference>
<evidence type="ECO:0000256" key="2">
    <source>
        <dbReference type="SAM" id="SignalP"/>
    </source>
</evidence>
<keyword evidence="1" id="KW-1133">Transmembrane helix</keyword>
<keyword evidence="1" id="KW-0812">Transmembrane</keyword>
<dbReference type="CDD" id="cd00063">
    <property type="entry name" value="FN3"/>
    <property type="match status" value="1"/>
</dbReference>
<feature type="signal peptide" evidence="2">
    <location>
        <begin position="1"/>
        <end position="20"/>
    </location>
</feature>
<dbReference type="InterPro" id="IPR003961">
    <property type="entry name" value="FN3_dom"/>
</dbReference>
<feature type="transmembrane region" description="Helical" evidence="1">
    <location>
        <begin position="181"/>
        <end position="199"/>
    </location>
</feature>
<dbReference type="AlphaFoldDB" id="A0ABD2J4L9"/>
<feature type="transmembrane region" description="Helical" evidence="1">
    <location>
        <begin position="151"/>
        <end position="169"/>
    </location>
</feature>
<feature type="transmembrane region" description="Helical" evidence="1">
    <location>
        <begin position="431"/>
        <end position="452"/>
    </location>
</feature>
<dbReference type="Gene3D" id="2.60.40.10">
    <property type="entry name" value="Immunoglobulins"/>
    <property type="match status" value="1"/>
</dbReference>
<name>A0ABD2J4L9_HETSC</name>
<feature type="chain" id="PRO_5044761180" description="Fibronectin type-III domain-containing protein" evidence="2">
    <location>
        <begin position="21"/>
        <end position="454"/>
    </location>
</feature>
<dbReference type="EMBL" id="JBICCN010000219">
    <property type="protein sequence ID" value="KAL3085997.1"/>
    <property type="molecule type" value="Genomic_DNA"/>
</dbReference>
<keyword evidence="2" id="KW-0732">Signal</keyword>
<feature type="domain" description="Fibronectin type-III" evidence="3">
    <location>
        <begin position="23"/>
        <end position="132"/>
    </location>
</feature>
<dbReference type="InterPro" id="IPR036116">
    <property type="entry name" value="FN3_sf"/>
</dbReference>
<comment type="caution">
    <text evidence="4">The sequence shown here is derived from an EMBL/GenBank/DDBJ whole genome shotgun (WGS) entry which is preliminary data.</text>
</comment>
<feature type="transmembrane region" description="Helical" evidence="1">
    <location>
        <begin position="361"/>
        <end position="386"/>
    </location>
</feature>
<keyword evidence="5" id="KW-1185">Reference proteome</keyword>
<reference evidence="4 5" key="1">
    <citation type="submission" date="2024-10" db="EMBL/GenBank/DDBJ databases">
        <authorList>
            <person name="Kim D."/>
        </authorList>
    </citation>
    <scope>NUCLEOTIDE SEQUENCE [LARGE SCALE GENOMIC DNA]</scope>
    <source>
        <strain evidence="4">Taebaek</strain>
    </source>
</reference>
<evidence type="ECO:0000256" key="1">
    <source>
        <dbReference type="SAM" id="Phobius"/>
    </source>
</evidence>
<feature type="transmembrane region" description="Helical" evidence="1">
    <location>
        <begin position="211"/>
        <end position="230"/>
    </location>
</feature>
<organism evidence="4 5">
    <name type="scientific">Heterodera schachtii</name>
    <name type="common">Sugarbeet cyst nematode worm</name>
    <name type="synonym">Tylenchus schachtii</name>
    <dbReference type="NCBI Taxonomy" id="97005"/>
    <lineage>
        <taxon>Eukaryota</taxon>
        <taxon>Metazoa</taxon>
        <taxon>Ecdysozoa</taxon>
        <taxon>Nematoda</taxon>
        <taxon>Chromadorea</taxon>
        <taxon>Rhabditida</taxon>
        <taxon>Tylenchina</taxon>
        <taxon>Tylenchomorpha</taxon>
        <taxon>Tylenchoidea</taxon>
        <taxon>Heteroderidae</taxon>
        <taxon>Heteroderinae</taxon>
        <taxon>Heterodera</taxon>
    </lineage>
</organism>
<gene>
    <name evidence="4" type="ORF">niasHS_009039</name>
</gene>
<feature type="transmembrane region" description="Helical" evidence="1">
    <location>
        <begin position="392"/>
        <end position="410"/>
    </location>
</feature>
<dbReference type="SMART" id="SM00060">
    <property type="entry name" value="FN3"/>
    <property type="match status" value="1"/>
</dbReference>